<accession>D4D9D1</accession>
<dbReference type="GO" id="GO:0006289">
    <property type="term" value="P:nucleotide-excision repair"/>
    <property type="evidence" value="ECO:0007669"/>
    <property type="project" value="InterPro"/>
</dbReference>
<evidence type="ECO:0008006" key="10">
    <source>
        <dbReference type="Google" id="ProtNLM"/>
    </source>
</evidence>
<evidence type="ECO:0000256" key="6">
    <source>
        <dbReference type="ARBA" id="ARBA00023204"/>
    </source>
</evidence>
<dbReference type="GO" id="GO:0016787">
    <property type="term" value="F:hydrolase activity"/>
    <property type="evidence" value="ECO:0007669"/>
    <property type="project" value="UniProtKB-KW"/>
</dbReference>
<dbReference type="NCBIfam" id="TIGR00629">
    <property type="entry name" value="uvde"/>
    <property type="match status" value="1"/>
</dbReference>
<dbReference type="PANTHER" id="PTHR31290:SF5">
    <property type="entry name" value="UV-DAMAGE ENDONUCLEASE"/>
    <property type="match status" value="1"/>
</dbReference>
<keyword evidence="2" id="KW-0255">Endonuclease</keyword>
<dbReference type="HOGENOM" id="CLU_017168_4_0_1"/>
<dbReference type="EMBL" id="ACYE01000190">
    <property type="protein sequence ID" value="EFE41544.1"/>
    <property type="molecule type" value="Genomic_DNA"/>
</dbReference>
<evidence type="ECO:0000313" key="9">
    <source>
        <dbReference type="Proteomes" id="UP000008383"/>
    </source>
</evidence>
<organism evidence="8 9">
    <name type="scientific">Trichophyton verrucosum (strain HKI 0517)</name>
    <dbReference type="NCBI Taxonomy" id="663202"/>
    <lineage>
        <taxon>Eukaryota</taxon>
        <taxon>Fungi</taxon>
        <taxon>Dikarya</taxon>
        <taxon>Ascomycota</taxon>
        <taxon>Pezizomycotina</taxon>
        <taxon>Eurotiomycetes</taxon>
        <taxon>Eurotiomycetidae</taxon>
        <taxon>Onygenales</taxon>
        <taxon>Arthrodermataceae</taxon>
        <taxon>Trichophyton</taxon>
    </lineage>
</organism>
<keyword evidence="4" id="KW-0228">DNA excision</keyword>
<feature type="region of interest" description="Disordered" evidence="7">
    <location>
        <begin position="1"/>
        <end position="34"/>
    </location>
</feature>
<evidence type="ECO:0000256" key="2">
    <source>
        <dbReference type="ARBA" id="ARBA00022759"/>
    </source>
</evidence>
<dbReference type="InterPro" id="IPR036237">
    <property type="entry name" value="Xyl_isomerase-like_sf"/>
</dbReference>
<evidence type="ECO:0000256" key="3">
    <source>
        <dbReference type="ARBA" id="ARBA00022763"/>
    </source>
</evidence>
<feature type="compositionally biased region" description="Basic residues" evidence="7">
    <location>
        <begin position="510"/>
        <end position="520"/>
    </location>
</feature>
<evidence type="ECO:0000256" key="1">
    <source>
        <dbReference type="ARBA" id="ARBA00022722"/>
    </source>
</evidence>
<feature type="region of interest" description="Disordered" evidence="7">
    <location>
        <begin position="79"/>
        <end position="101"/>
    </location>
</feature>
<keyword evidence="9" id="KW-1185">Reference proteome</keyword>
<dbReference type="InterPro" id="IPR004601">
    <property type="entry name" value="UvdE"/>
</dbReference>
<dbReference type="GO" id="GO:0005634">
    <property type="term" value="C:nucleus"/>
    <property type="evidence" value="ECO:0007669"/>
    <property type="project" value="TreeGrafter"/>
</dbReference>
<dbReference type="AlphaFoldDB" id="D4D9D1"/>
<dbReference type="GO" id="GO:0005739">
    <property type="term" value="C:mitochondrion"/>
    <property type="evidence" value="ECO:0007669"/>
    <property type="project" value="TreeGrafter"/>
</dbReference>
<dbReference type="OrthoDB" id="541883at2759"/>
<dbReference type="PANTHER" id="PTHR31290">
    <property type="entry name" value="UV-DAMAGE ENDONUCLEASE"/>
    <property type="match status" value="1"/>
</dbReference>
<evidence type="ECO:0000256" key="7">
    <source>
        <dbReference type="SAM" id="MobiDB-lite"/>
    </source>
</evidence>
<sequence length="520" mass="59659">MSTGQAANEDFERDGEVGADEEVEEAASQSPPVNSGYLPLPWKGRLGYACLNTYLRNANPPVFCSRTCRIASILENRHPLRDSSQPRHATKNRPDRTKPPDIARGQKFVQELGLANTRDLVTMIRWNARFGIRFMRISSEMFPFASHAEYGYKLAPFASKALAEVGAVATELGHRLTVHPGQFTQLGSPRREVISNSIRDLTYHTEMLNLLNLPPQMDRDAVMVLHMGGTFGDKERTLSRFREAYLGLPQDIKDRIVLENDDMSWTVHDLLPVCEELNIPFVLDYHHHNIHFDPDQIREGTLDIMTLYDRIRSTWIRKGKTQKMHYSEPTPEAITKVQRRKHNARVSTLPPCDPTMDLMIEAKDKEQAVFELMKIYKLPGFEKINHVIPHYREDWVKTPKKTHMLVGTSQLPKLNPEEANMGGPYGRVYWPPGMEEWLRPRKCRLIPKARPRVGGAKKREEESSLEEGEGEDYLKLTNTSSDKEEPAKRRKFTAKSEDQEIQSPENPFGRKLRARKNVTL</sequence>
<dbReference type="SUPFAM" id="SSF51658">
    <property type="entry name" value="Xylose isomerase-like"/>
    <property type="match status" value="1"/>
</dbReference>
<dbReference type="GO" id="GO:0043504">
    <property type="term" value="P:mitochondrial DNA repair"/>
    <property type="evidence" value="ECO:0007669"/>
    <property type="project" value="TreeGrafter"/>
</dbReference>
<gene>
    <name evidence="8" type="ORF">TRV_03722</name>
</gene>
<dbReference type="GeneID" id="9579043"/>
<dbReference type="GO" id="GO:0009411">
    <property type="term" value="P:response to UV"/>
    <property type="evidence" value="ECO:0007669"/>
    <property type="project" value="InterPro"/>
</dbReference>
<dbReference type="Pfam" id="PF03851">
    <property type="entry name" value="UvdE"/>
    <property type="match status" value="1"/>
</dbReference>
<protein>
    <recommendedName>
        <fullName evidence="10">UV-endonuclease UVE-1</fullName>
    </recommendedName>
</protein>
<proteinExistence type="predicted"/>
<keyword evidence="5" id="KW-0378">Hydrolase</keyword>
<evidence type="ECO:0000256" key="4">
    <source>
        <dbReference type="ARBA" id="ARBA00022769"/>
    </source>
</evidence>
<feature type="region of interest" description="Disordered" evidence="7">
    <location>
        <begin position="451"/>
        <end position="520"/>
    </location>
</feature>
<dbReference type="RefSeq" id="XP_003022162.1">
    <property type="nucleotide sequence ID" value="XM_003022116.1"/>
</dbReference>
<comment type="caution">
    <text evidence="8">The sequence shown here is derived from an EMBL/GenBank/DDBJ whole genome shotgun (WGS) entry which is preliminary data.</text>
</comment>
<feature type="compositionally biased region" description="Basic and acidic residues" evidence="7">
    <location>
        <begin position="92"/>
        <end position="101"/>
    </location>
</feature>
<dbReference type="Gene3D" id="3.20.20.150">
    <property type="entry name" value="Divalent-metal-dependent TIM barrel enzymes"/>
    <property type="match status" value="1"/>
</dbReference>
<dbReference type="Proteomes" id="UP000008383">
    <property type="component" value="Unassembled WGS sequence"/>
</dbReference>
<keyword evidence="1" id="KW-0540">Nuclease</keyword>
<dbReference type="GO" id="GO:0004519">
    <property type="term" value="F:endonuclease activity"/>
    <property type="evidence" value="ECO:0007669"/>
    <property type="project" value="UniProtKB-KW"/>
</dbReference>
<keyword evidence="3" id="KW-0227">DNA damage</keyword>
<keyword evidence="6" id="KW-0234">DNA repair</keyword>
<dbReference type="KEGG" id="tve:TRV_03722"/>
<feature type="compositionally biased region" description="Acidic residues" evidence="7">
    <location>
        <begin position="9"/>
        <end position="25"/>
    </location>
</feature>
<reference evidence="9" key="1">
    <citation type="journal article" date="2011" name="Genome Biol.">
        <title>Comparative and functional genomics provide insights into the pathogenicity of dermatophytic fungi.</title>
        <authorList>
            <person name="Burmester A."/>
            <person name="Shelest E."/>
            <person name="Gloeckner G."/>
            <person name="Heddergott C."/>
            <person name="Schindler S."/>
            <person name="Staib P."/>
            <person name="Heidel A."/>
            <person name="Felder M."/>
            <person name="Petzold A."/>
            <person name="Szafranski K."/>
            <person name="Feuermann M."/>
            <person name="Pedruzzi I."/>
            <person name="Priebe S."/>
            <person name="Groth M."/>
            <person name="Winkler R."/>
            <person name="Li W."/>
            <person name="Kniemeyer O."/>
            <person name="Schroeckh V."/>
            <person name="Hertweck C."/>
            <person name="Hube B."/>
            <person name="White T.C."/>
            <person name="Platzer M."/>
            <person name="Guthke R."/>
            <person name="Heitman J."/>
            <person name="Woestemeyer J."/>
            <person name="Zipfel P.F."/>
            <person name="Monod M."/>
            <person name="Brakhage A.A."/>
        </authorList>
    </citation>
    <scope>NUCLEOTIDE SEQUENCE [LARGE SCALE GENOMIC DNA]</scope>
    <source>
        <strain evidence="9">HKI 0517</strain>
    </source>
</reference>
<name>D4D9D1_TRIVH</name>
<evidence type="ECO:0000256" key="5">
    <source>
        <dbReference type="ARBA" id="ARBA00022801"/>
    </source>
</evidence>
<evidence type="ECO:0000313" key="8">
    <source>
        <dbReference type="EMBL" id="EFE41544.1"/>
    </source>
</evidence>